<organism evidence="1">
    <name type="scientific">Arundo donax</name>
    <name type="common">Giant reed</name>
    <name type="synonym">Donax arundinaceus</name>
    <dbReference type="NCBI Taxonomy" id="35708"/>
    <lineage>
        <taxon>Eukaryota</taxon>
        <taxon>Viridiplantae</taxon>
        <taxon>Streptophyta</taxon>
        <taxon>Embryophyta</taxon>
        <taxon>Tracheophyta</taxon>
        <taxon>Spermatophyta</taxon>
        <taxon>Magnoliopsida</taxon>
        <taxon>Liliopsida</taxon>
        <taxon>Poales</taxon>
        <taxon>Poaceae</taxon>
        <taxon>PACMAD clade</taxon>
        <taxon>Arundinoideae</taxon>
        <taxon>Arundineae</taxon>
        <taxon>Arundo</taxon>
    </lineage>
</organism>
<evidence type="ECO:0000313" key="1">
    <source>
        <dbReference type="EMBL" id="JAD46789.1"/>
    </source>
</evidence>
<proteinExistence type="predicted"/>
<accession>A0A0A9A524</accession>
<dbReference type="AlphaFoldDB" id="A0A0A9A524"/>
<reference evidence="1" key="2">
    <citation type="journal article" date="2015" name="Data Brief">
        <title>Shoot transcriptome of the giant reed, Arundo donax.</title>
        <authorList>
            <person name="Barrero R.A."/>
            <person name="Guerrero F.D."/>
            <person name="Moolhuijzen P."/>
            <person name="Goolsby J.A."/>
            <person name="Tidwell J."/>
            <person name="Bellgard S.E."/>
            <person name="Bellgard M.I."/>
        </authorList>
    </citation>
    <scope>NUCLEOTIDE SEQUENCE</scope>
    <source>
        <tissue evidence="1">Shoot tissue taken approximately 20 cm above the soil surface</tissue>
    </source>
</reference>
<sequence length="16" mass="1977">MPNSSSEEDCFRKYFH</sequence>
<reference evidence="1" key="1">
    <citation type="submission" date="2014-09" db="EMBL/GenBank/DDBJ databases">
        <authorList>
            <person name="Magalhaes I.L.F."/>
            <person name="Oliveira U."/>
            <person name="Santos F.R."/>
            <person name="Vidigal T.H.D.A."/>
            <person name="Brescovit A.D."/>
            <person name="Santos A.J."/>
        </authorList>
    </citation>
    <scope>NUCLEOTIDE SEQUENCE</scope>
    <source>
        <tissue evidence="1">Shoot tissue taken approximately 20 cm above the soil surface</tissue>
    </source>
</reference>
<name>A0A0A9A524_ARUDO</name>
<protein>
    <submittedName>
        <fullName evidence="1">Uncharacterized protein</fullName>
    </submittedName>
</protein>
<dbReference type="EMBL" id="GBRH01251106">
    <property type="protein sequence ID" value="JAD46789.1"/>
    <property type="molecule type" value="Transcribed_RNA"/>
</dbReference>